<dbReference type="AlphaFoldDB" id="A0A2R6XX74"/>
<accession>A0A2R6XX74</accession>
<protein>
    <submittedName>
        <fullName evidence="3">N-acetylmannosaminyltransferase</fullName>
    </submittedName>
</protein>
<dbReference type="Pfam" id="PF03808">
    <property type="entry name" value="Glyco_tran_WecG"/>
    <property type="match status" value="1"/>
</dbReference>
<keyword evidence="1" id="KW-0328">Glycosyltransferase</keyword>
<gene>
    <name evidence="3" type="ORF">BSOLF_1059</name>
</gene>
<sequence length="246" mass="28226">MHTMLTDLTEWLIDCLKARDFSSRTLPRGLKISTVNAEMIMQMRRDPSFDRDVRSADLIIPDGVGISYAARVLKNMHLERIAGIDLMTALIARAHEEGMRVFLLGAHPDVIRQVEANLKRQYPNLRLGVHHGYLEPDEEITLLEKIHAFAPDFIFVGMGAARQERWIEAHRAAFPATLMMGVGGSFDVLAGKVRRAPKTWQRLGLEWLWRLKEEPWRIRRMRVLPLFVLFVWGAKIGIVRSTDYGT</sequence>
<reference evidence="4" key="1">
    <citation type="journal article" date="2018" name="Sci. Rep.">
        <title>Lignite coal burning seam in the remote Altai Mountains harbors a hydrogen-driven thermophilic microbial community.</title>
        <authorList>
            <person name="Kadnikov V.V."/>
            <person name="Mardanov A.V."/>
            <person name="Ivasenko D.A."/>
            <person name="Antsiferov D.V."/>
            <person name="Beletsky A.V."/>
            <person name="Karnachuk O.V."/>
            <person name="Ravin N.V."/>
        </authorList>
    </citation>
    <scope>NUCLEOTIDE SEQUENCE [LARGE SCALE GENOMIC DNA]</scope>
</reference>
<dbReference type="InterPro" id="IPR004629">
    <property type="entry name" value="WecG_TagA_CpsF"/>
</dbReference>
<dbReference type="GO" id="GO:0016758">
    <property type="term" value="F:hexosyltransferase activity"/>
    <property type="evidence" value="ECO:0007669"/>
    <property type="project" value="TreeGrafter"/>
</dbReference>
<proteinExistence type="predicted"/>
<dbReference type="Proteomes" id="UP000244338">
    <property type="component" value="Unassembled WGS sequence"/>
</dbReference>
<evidence type="ECO:0000313" key="3">
    <source>
        <dbReference type="EMBL" id="PTQ55024.1"/>
    </source>
</evidence>
<dbReference type="PANTHER" id="PTHR34136">
    <property type="match status" value="1"/>
</dbReference>
<dbReference type="EMBL" id="PEBX01000231">
    <property type="protein sequence ID" value="PTQ55024.1"/>
    <property type="molecule type" value="Genomic_DNA"/>
</dbReference>
<organism evidence="3 4">
    <name type="scientific">Candidatus Carbonibacillus altaicus</name>
    <dbReference type="NCBI Taxonomy" id="2163959"/>
    <lineage>
        <taxon>Bacteria</taxon>
        <taxon>Bacillati</taxon>
        <taxon>Bacillota</taxon>
        <taxon>Bacilli</taxon>
        <taxon>Bacillales</taxon>
        <taxon>Candidatus Carbonibacillus</taxon>
    </lineage>
</organism>
<evidence type="ECO:0000256" key="1">
    <source>
        <dbReference type="ARBA" id="ARBA00022676"/>
    </source>
</evidence>
<comment type="caution">
    <text evidence="3">The sequence shown here is derived from an EMBL/GenBank/DDBJ whole genome shotgun (WGS) entry which is preliminary data.</text>
</comment>
<evidence type="ECO:0000256" key="2">
    <source>
        <dbReference type="ARBA" id="ARBA00022679"/>
    </source>
</evidence>
<keyword evidence="2 3" id="KW-0808">Transferase</keyword>
<name>A0A2R6XX74_9BACL</name>
<dbReference type="NCBIfam" id="TIGR00696">
    <property type="entry name" value="wecG_tagA_cpsF"/>
    <property type="match status" value="1"/>
</dbReference>
<dbReference type="CDD" id="cd06533">
    <property type="entry name" value="Glyco_transf_WecG_TagA"/>
    <property type="match status" value="1"/>
</dbReference>
<evidence type="ECO:0000313" key="4">
    <source>
        <dbReference type="Proteomes" id="UP000244338"/>
    </source>
</evidence>
<dbReference type="PANTHER" id="PTHR34136:SF1">
    <property type="entry name" value="UDP-N-ACETYL-D-MANNOSAMINURONIC ACID TRANSFERASE"/>
    <property type="match status" value="1"/>
</dbReference>